<dbReference type="AlphaFoldDB" id="D6W4P3"/>
<protein>
    <submittedName>
        <fullName evidence="1">MIP22361p</fullName>
    </submittedName>
</protein>
<name>D6W4P3_DROME</name>
<organism evidence="1">
    <name type="scientific">Drosophila melanogaster</name>
    <name type="common">Fruit fly</name>
    <dbReference type="NCBI Taxonomy" id="7227"/>
    <lineage>
        <taxon>Eukaryota</taxon>
        <taxon>Metazoa</taxon>
        <taxon>Ecdysozoa</taxon>
        <taxon>Arthropoda</taxon>
        <taxon>Hexapoda</taxon>
        <taxon>Insecta</taxon>
        <taxon>Pterygota</taxon>
        <taxon>Neoptera</taxon>
        <taxon>Endopterygota</taxon>
        <taxon>Diptera</taxon>
        <taxon>Brachycera</taxon>
        <taxon>Muscomorpha</taxon>
        <taxon>Ephydroidea</taxon>
        <taxon>Drosophilidae</taxon>
        <taxon>Drosophila</taxon>
        <taxon>Sophophora</taxon>
    </lineage>
</organism>
<dbReference type="EMBL" id="BT124943">
    <property type="protein sequence ID" value="ADI32781.1"/>
    <property type="molecule type" value="mRNA"/>
</dbReference>
<sequence length="69" mass="7570">MSLLAAAPELHPTPGAGHQLIAICIVANHLKSFAFNTLRFFGCLYSIGISNLQNKKVFVQDTSLKKKKK</sequence>
<evidence type="ECO:0000313" key="1">
    <source>
        <dbReference type="EMBL" id="ADI32781.1"/>
    </source>
</evidence>
<accession>D6W4P3</accession>
<reference evidence="1" key="1">
    <citation type="submission" date="2010-06" db="EMBL/GenBank/DDBJ databases">
        <authorList>
            <person name="Carlson J."/>
            <person name="Booth B."/>
            <person name="Frise E."/>
            <person name="Sandler J."/>
            <person name="Wan K."/>
            <person name="Yu C."/>
            <person name="Celniker S."/>
        </authorList>
    </citation>
    <scope>NUCLEOTIDE SEQUENCE</scope>
</reference>
<proteinExistence type="evidence at transcript level"/>
<feature type="non-terminal residue" evidence="1">
    <location>
        <position position="69"/>
    </location>
</feature>